<dbReference type="RefSeq" id="WP_134489935.1">
    <property type="nucleotide sequence ID" value="NZ_SOEZ01000041.1"/>
</dbReference>
<protein>
    <submittedName>
        <fullName evidence="2">Uncharacterized protein</fullName>
    </submittedName>
</protein>
<comment type="caution">
    <text evidence="2">The sequence shown here is derived from an EMBL/GenBank/DDBJ whole genome shotgun (WGS) entry which is preliminary data.</text>
</comment>
<keyword evidence="1" id="KW-0472">Membrane</keyword>
<reference evidence="2 3" key="1">
    <citation type="submission" date="2019-03" db="EMBL/GenBank/DDBJ databases">
        <title>Genomics of glacier-inhabiting Cryobacterium strains.</title>
        <authorList>
            <person name="Liu Q."/>
            <person name="Xin Y.-H."/>
        </authorList>
    </citation>
    <scope>NUCLEOTIDE SEQUENCE [LARGE SCALE GENOMIC DNA]</scope>
    <source>
        <strain evidence="2 3">Sr47</strain>
    </source>
</reference>
<name>A0A4R8UGM0_9MICO</name>
<dbReference type="AlphaFoldDB" id="A0A4R8UGM0"/>
<evidence type="ECO:0000256" key="1">
    <source>
        <dbReference type="SAM" id="Phobius"/>
    </source>
</evidence>
<gene>
    <name evidence="2" type="ORF">E3O23_08145</name>
</gene>
<evidence type="ECO:0000313" key="2">
    <source>
        <dbReference type="EMBL" id="TFB51495.1"/>
    </source>
</evidence>
<sequence length="116" mass="12412">MSNEIPELAGYEPHDASRPLRSRHTLTMMRIAVLLGLVALVVPGILTTLQVAGSTATNACLASVARYHPFAESSVARFEFSGAGGFGWQCYAVDANEREMFVEPLGIIPAAPRPTP</sequence>
<dbReference type="EMBL" id="SOEZ01000041">
    <property type="protein sequence ID" value="TFB51495.1"/>
    <property type="molecule type" value="Genomic_DNA"/>
</dbReference>
<organism evidence="2 3">
    <name type="scientific">Cryobacterium tagatosivorans</name>
    <dbReference type="NCBI Taxonomy" id="1259199"/>
    <lineage>
        <taxon>Bacteria</taxon>
        <taxon>Bacillati</taxon>
        <taxon>Actinomycetota</taxon>
        <taxon>Actinomycetes</taxon>
        <taxon>Micrococcales</taxon>
        <taxon>Microbacteriaceae</taxon>
        <taxon>Cryobacterium</taxon>
    </lineage>
</organism>
<dbReference type="Proteomes" id="UP000297866">
    <property type="component" value="Unassembled WGS sequence"/>
</dbReference>
<keyword evidence="1" id="KW-0812">Transmembrane</keyword>
<proteinExistence type="predicted"/>
<accession>A0A4R8UGM0</accession>
<evidence type="ECO:0000313" key="3">
    <source>
        <dbReference type="Proteomes" id="UP000297866"/>
    </source>
</evidence>
<feature type="transmembrane region" description="Helical" evidence="1">
    <location>
        <begin position="31"/>
        <end position="53"/>
    </location>
</feature>
<dbReference type="OrthoDB" id="5122659at2"/>
<keyword evidence="1" id="KW-1133">Transmembrane helix</keyword>
<keyword evidence="3" id="KW-1185">Reference proteome</keyword>